<sequence>MASSRVSRTCWSPTRLVLLGLFIEMHMVYSDKYDDLVLIERPWGYWKLQPVLGWDSLQVPDSSGRSLKLRNGRFQGVLQEDNTCTRKPCVWWDGQDNQTFVSFNARGRITIPQFYLPAVQSFTVELLVSLRCPTHDGAATQSIFRLLNESTVFTPRILIEGNEIAAYVNLNDPERNSSYFMKMDSVRAANGNSSFPASSWHHVALIFNGTHLNLHINGTLRQSRFQGNLMQFGGPCSKQRQESKCIRARGIAVGEGFNGKLARLAVYDSEVSEDALIEHWKTFEDIYGQPLNEPSNSSKKGVFAECDQELGNAATSEFAVALVASGCSIAGMLVLVVAAILHLNWSNLAHGNNQLEKNVRELAIPEHFPVLHAHPVYPTAFLAVLAGLLAVSYSSDWYRYPSFASQDGRTVSGMHYLFWGFCESGGSLLLLACSDYLNPTGAGAIVLLIVCWSAVFVCFSADLAGTGRSSLPLFLGLCNQPLTFESFRLPPPVTLIDDGSCVRGVGYPLVAIAVLSLVPAYVLSSLPSHKILIDSNFSLPHQLSRKGKQVEQGTLEETAAMLSAGASTRSDARPSWSWRWLLLLKPWWSSGRAPGVDKLDETSVFERSSRSRNLRLLRIWFFTVAISKRALWIGTVAMKQTDLNGDQRLCFGALLDMVSVCAMAVIMCVSKISDWPTQRKRLSSFSSSRSTSADEASSWTSEERRSEQEDAIDSELEISQERQTRSARSERDGRSSPSHMLSKTNTESQASDEEERVWINKFYRDEVLMEELIRMGYIVWQEPMRLTAQAVHAVNFRVARSLSFLVLVSSFLAMLGFVTMRQDESVYALNCWTTALDLPWQSWEDVGEKRLMCPRRCEERNSLLLLLDGFLSGSPEASGSPLGQQPVWGWNDVFGGPSAAGGVQGYADRTALCRGALHSGILGKEGGSSRCFTLKLSERRSEYAGSLRNGVESLSLDLSQQDDARFSVEFEEATKPCPFALRWHAAACVIPMMSAFVAFSLPPLLLWIFLLCGCFWMYGWLGLFASMQTLSALGLRGSEGEMQAQLMPQGLISPLLHLLALSPALYLLGPAWVLRCPPWLWHIPFPLNQRHWSQRLPAPARNPKELLSRNFACFALPMLFGCSFPSLLPAWQILQQVNLLESSGWVATFRAFLVLGTDTLPYLLVIGATLLACLPLLVYCLYLLYRGGELKRFFLMYSAVALAFLAVSVLVRKYYSFNLRGYLIFIALVPITAHDRHLCAALQGLLLGLCVQEIAGRGGELPLWEETSGRL</sequence>
<feature type="transmembrane region" description="Helical" evidence="2">
    <location>
        <begin position="616"/>
        <end position="633"/>
    </location>
</feature>
<feature type="transmembrane region" description="Helical" evidence="2">
    <location>
        <begin position="376"/>
        <end position="394"/>
    </location>
</feature>
<gene>
    <name evidence="5" type="ORF">GTHE00462_LOCUS11627</name>
</gene>
<evidence type="ECO:0000313" key="5">
    <source>
        <dbReference type="EMBL" id="CAE2292177.1"/>
    </source>
</evidence>
<keyword evidence="3" id="KW-0732">Signal</keyword>
<evidence type="ECO:0000256" key="2">
    <source>
        <dbReference type="SAM" id="Phobius"/>
    </source>
</evidence>
<feature type="transmembrane region" description="Helical" evidence="2">
    <location>
        <begin position="505"/>
        <end position="523"/>
    </location>
</feature>
<name>A0A7S4KE73_GUITH</name>
<dbReference type="EMBL" id="HBKN01014943">
    <property type="protein sequence ID" value="CAE2292177.1"/>
    <property type="molecule type" value="Transcribed_RNA"/>
</dbReference>
<feature type="compositionally biased region" description="Acidic residues" evidence="1">
    <location>
        <begin position="709"/>
        <end position="718"/>
    </location>
</feature>
<feature type="domain" description="LCCL" evidence="4">
    <location>
        <begin position="844"/>
        <end position="957"/>
    </location>
</feature>
<dbReference type="InterPro" id="IPR036609">
    <property type="entry name" value="LCCL_sf"/>
</dbReference>
<feature type="compositionally biased region" description="Polar residues" evidence="1">
    <location>
        <begin position="735"/>
        <end position="749"/>
    </location>
</feature>
<feature type="chain" id="PRO_5030840876" description="LCCL domain-containing protein" evidence="3">
    <location>
        <begin position="31"/>
        <end position="1271"/>
    </location>
</feature>
<feature type="compositionally biased region" description="Low complexity" evidence="1">
    <location>
        <begin position="686"/>
        <end position="698"/>
    </location>
</feature>
<dbReference type="Gene3D" id="2.170.130.20">
    <property type="entry name" value="LCCL-like domain"/>
    <property type="match status" value="1"/>
</dbReference>
<feature type="transmembrane region" description="Helical" evidence="2">
    <location>
        <begin position="1111"/>
        <end position="1134"/>
    </location>
</feature>
<dbReference type="SUPFAM" id="SSF69848">
    <property type="entry name" value="LCCL domain"/>
    <property type="match status" value="1"/>
</dbReference>
<dbReference type="SUPFAM" id="SSF49899">
    <property type="entry name" value="Concanavalin A-like lectins/glucanases"/>
    <property type="match status" value="1"/>
</dbReference>
<organism evidence="5">
    <name type="scientific">Guillardia theta</name>
    <name type="common">Cryptophyte</name>
    <name type="synonym">Cryptomonas phi</name>
    <dbReference type="NCBI Taxonomy" id="55529"/>
    <lineage>
        <taxon>Eukaryota</taxon>
        <taxon>Cryptophyceae</taxon>
        <taxon>Pyrenomonadales</taxon>
        <taxon>Geminigeraceae</taxon>
        <taxon>Guillardia</taxon>
    </lineage>
</organism>
<feature type="transmembrane region" description="Helical" evidence="2">
    <location>
        <begin position="802"/>
        <end position="820"/>
    </location>
</feature>
<accession>A0A7S4KE73</accession>
<feature type="transmembrane region" description="Helical" evidence="2">
    <location>
        <begin position="1162"/>
        <end position="1185"/>
    </location>
</feature>
<proteinExistence type="predicted"/>
<feature type="transmembrane region" description="Helical" evidence="2">
    <location>
        <begin position="318"/>
        <end position="341"/>
    </location>
</feature>
<dbReference type="Pfam" id="PF13385">
    <property type="entry name" value="Laminin_G_3"/>
    <property type="match status" value="1"/>
</dbReference>
<dbReference type="Pfam" id="PF03815">
    <property type="entry name" value="LCCL"/>
    <property type="match status" value="1"/>
</dbReference>
<feature type="transmembrane region" description="Helical" evidence="2">
    <location>
        <begin position="1004"/>
        <end position="1026"/>
    </location>
</feature>
<feature type="region of interest" description="Disordered" evidence="1">
    <location>
        <begin position="686"/>
        <end position="749"/>
    </location>
</feature>
<evidence type="ECO:0000256" key="3">
    <source>
        <dbReference type="SAM" id="SignalP"/>
    </source>
</evidence>
<dbReference type="InterPro" id="IPR013320">
    <property type="entry name" value="ConA-like_dom_sf"/>
</dbReference>
<evidence type="ECO:0000256" key="1">
    <source>
        <dbReference type="SAM" id="MobiDB-lite"/>
    </source>
</evidence>
<feature type="transmembrane region" description="Helical" evidence="2">
    <location>
        <begin position="445"/>
        <end position="465"/>
    </location>
</feature>
<protein>
    <recommendedName>
        <fullName evidence="4">LCCL domain-containing protein</fullName>
    </recommendedName>
</protein>
<keyword evidence="2" id="KW-0812">Transmembrane</keyword>
<dbReference type="Gene3D" id="2.60.120.200">
    <property type="match status" value="1"/>
</dbReference>
<feature type="signal peptide" evidence="3">
    <location>
        <begin position="1"/>
        <end position="30"/>
    </location>
</feature>
<feature type="transmembrane region" description="Helical" evidence="2">
    <location>
        <begin position="653"/>
        <end position="672"/>
    </location>
</feature>
<keyword evidence="2" id="KW-0472">Membrane</keyword>
<dbReference type="InterPro" id="IPR004043">
    <property type="entry name" value="LCCL"/>
</dbReference>
<dbReference type="AlphaFoldDB" id="A0A7S4KE73"/>
<feature type="transmembrane region" description="Helical" evidence="2">
    <location>
        <begin position="1192"/>
        <end position="1211"/>
    </location>
</feature>
<evidence type="ECO:0000259" key="4">
    <source>
        <dbReference type="Pfam" id="PF03815"/>
    </source>
</evidence>
<feature type="compositionally biased region" description="Basic and acidic residues" evidence="1">
    <location>
        <begin position="719"/>
        <end position="734"/>
    </location>
</feature>
<keyword evidence="2" id="KW-1133">Transmembrane helix</keyword>
<reference evidence="5" key="1">
    <citation type="submission" date="2021-01" db="EMBL/GenBank/DDBJ databases">
        <authorList>
            <person name="Corre E."/>
            <person name="Pelletier E."/>
            <person name="Niang G."/>
            <person name="Scheremetjew M."/>
            <person name="Finn R."/>
            <person name="Kale V."/>
            <person name="Holt S."/>
            <person name="Cochrane G."/>
            <person name="Meng A."/>
            <person name="Brown T."/>
            <person name="Cohen L."/>
        </authorList>
    </citation>
    <scope>NUCLEOTIDE SEQUENCE</scope>
    <source>
        <strain evidence="5">CCMP 2712</strain>
    </source>
</reference>